<evidence type="ECO:0000313" key="1">
    <source>
        <dbReference type="EMBL" id="SDZ49730.1"/>
    </source>
</evidence>
<organism evidence="1 2">
    <name type="scientific">Jannaschia faecimaris</name>
    <dbReference type="NCBI Taxonomy" id="1244108"/>
    <lineage>
        <taxon>Bacteria</taxon>
        <taxon>Pseudomonadati</taxon>
        <taxon>Pseudomonadota</taxon>
        <taxon>Alphaproteobacteria</taxon>
        <taxon>Rhodobacterales</taxon>
        <taxon>Roseobacteraceae</taxon>
        <taxon>Jannaschia</taxon>
    </lineage>
</organism>
<protein>
    <submittedName>
        <fullName evidence="1">Uncharacterized protein</fullName>
    </submittedName>
</protein>
<dbReference type="EMBL" id="FNPX01000017">
    <property type="protein sequence ID" value="SDZ49730.1"/>
    <property type="molecule type" value="Genomic_DNA"/>
</dbReference>
<name>A0A1H3THY9_9RHOB</name>
<reference evidence="2" key="1">
    <citation type="submission" date="2016-10" db="EMBL/GenBank/DDBJ databases">
        <authorList>
            <person name="Varghese N."/>
            <person name="Submissions S."/>
        </authorList>
    </citation>
    <scope>NUCLEOTIDE SEQUENCE [LARGE SCALE GENOMIC DNA]</scope>
    <source>
        <strain evidence="2">DSM 100420</strain>
    </source>
</reference>
<keyword evidence="2" id="KW-1185">Reference proteome</keyword>
<gene>
    <name evidence="1" type="ORF">SAMN05444004_11738</name>
</gene>
<accession>A0A1H3THY9</accession>
<evidence type="ECO:0000313" key="2">
    <source>
        <dbReference type="Proteomes" id="UP000198914"/>
    </source>
</evidence>
<proteinExistence type="predicted"/>
<dbReference type="STRING" id="1244108.SAMN05444004_11738"/>
<dbReference type="AlphaFoldDB" id="A0A1H3THY9"/>
<dbReference type="Proteomes" id="UP000198914">
    <property type="component" value="Unassembled WGS sequence"/>
</dbReference>
<sequence>MIVPRLTPHFIFPHGALQGVAVAVTMMDVMDAPPDRTAA</sequence>